<sequence>MTEEQIKLLQDIEEGEIVINEPNVDLLNELLVSKEHYLHQMIAKTLQHIKSPTTIPFVKTALDSNFDYLEYTCSDHEAIAKWFSWILFSINTKEAISLIEEYSKSPNEAIRNEMMYRLRKVNSSNI</sequence>
<protein>
    <recommendedName>
        <fullName evidence="3">HEAT repeat domain-containing protein</fullName>
    </recommendedName>
</protein>
<dbReference type="EMBL" id="JAGTXB010000015">
    <property type="protein sequence ID" value="MBS0030576.1"/>
    <property type="molecule type" value="Genomic_DNA"/>
</dbReference>
<reference evidence="1 2" key="1">
    <citation type="submission" date="2021-04" db="EMBL/GenBank/DDBJ databases">
        <title>Chitinophaga sp. nov., isolated from the rhizosphere soil.</title>
        <authorList>
            <person name="He S."/>
        </authorList>
    </citation>
    <scope>NUCLEOTIDE SEQUENCE [LARGE SCALE GENOMIC DNA]</scope>
    <source>
        <strain evidence="1 2">2R12</strain>
    </source>
</reference>
<proteinExistence type="predicted"/>
<keyword evidence="2" id="KW-1185">Reference proteome</keyword>
<organism evidence="1 2">
    <name type="scientific">Chitinophaga hostae</name>
    <dbReference type="NCBI Taxonomy" id="2831022"/>
    <lineage>
        <taxon>Bacteria</taxon>
        <taxon>Pseudomonadati</taxon>
        <taxon>Bacteroidota</taxon>
        <taxon>Chitinophagia</taxon>
        <taxon>Chitinophagales</taxon>
        <taxon>Chitinophagaceae</taxon>
        <taxon>Chitinophaga</taxon>
    </lineage>
</organism>
<accession>A0ABS5J685</accession>
<evidence type="ECO:0008006" key="3">
    <source>
        <dbReference type="Google" id="ProtNLM"/>
    </source>
</evidence>
<evidence type="ECO:0000313" key="1">
    <source>
        <dbReference type="EMBL" id="MBS0030576.1"/>
    </source>
</evidence>
<name>A0ABS5J685_9BACT</name>
<comment type="caution">
    <text evidence="1">The sequence shown here is derived from an EMBL/GenBank/DDBJ whole genome shotgun (WGS) entry which is preliminary data.</text>
</comment>
<evidence type="ECO:0000313" key="2">
    <source>
        <dbReference type="Proteomes" id="UP000676386"/>
    </source>
</evidence>
<dbReference type="InterPro" id="IPR016024">
    <property type="entry name" value="ARM-type_fold"/>
</dbReference>
<dbReference type="SUPFAM" id="SSF48371">
    <property type="entry name" value="ARM repeat"/>
    <property type="match status" value="1"/>
</dbReference>
<dbReference type="Proteomes" id="UP000676386">
    <property type="component" value="Unassembled WGS sequence"/>
</dbReference>
<gene>
    <name evidence="1" type="ORF">KE626_24830</name>
</gene>
<dbReference type="RefSeq" id="WP_211975715.1">
    <property type="nucleotide sequence ID" value="NZ_CBFHAM010000013.1"/>
</dbReference>